<name>A0A3Q2TKM3_FUNHE</name>
<dbReference type="GO" id="GO:0003725">
    <property type="term" value="F:double-stranded RNA binding"/>
    <property type="evidence" value="ECO:0007669"/>
    <property type="project" value="TreeGrafter"/>
</dbReference>
<dbReference type="GO" id="GO:0006396">
    <property type="term" value="P:RNA processing"/>
    <property type="evidence" value="ECO:0007669"/>
    <property type="project" value="InterPro"/>
</dbReference>
<proteinExistence type="predicted"/>
<evidence type="ECO:0000313" key="2">
    <source>
        <dbReference type="Ensembl" id="ENSFHEP00000016865.1"/>
    </source>
</evidence>
<dbReference type="GO" id="GO:0003726">
    <property type="term" value="F:double-stranded RNA adenosine deaminase activity"/>
    <property type="evidence" value="ECO:0007669"/>
    <property type="project" value="TreeGrafter"/>
</dbReference>
<dbReference type="GeneTree" id="ENSGT00940000157252"/>
<dbReference type="GO" id="GO:0008251">
    <property type="term" value="F:tRNA-specific adenosine deaminase activity"/>
    <property type="evidence" value="ECO:0007669"/>
    <property type="project" value="TreeGrafter"/>
</dbReference>
<evidence type="ECO:0000313" key="3">
    <source>
        <dbReference type="Proteomes" id="UP000265000"/>
    </source>
</evidence>
<protein>
    <recommendedName>
        <fullName evidence="1">A to I editase domain-containing protein</fullName>
    </recommendedName>
</protein>
<evidence type="ECO:0000259" key="1">
    <source>
        <dbReference type="PROSITE" id="PS50141"/>
    </source>
</evidence>
<reference evidence="2" key="1">
    <citation type="submission" date="2025-08" db="UniProtKB">
        <authorList>
            <consortium name="Ensembl"/>
        </authorList>
    </citation>
    <scope>IDENTIFICATION</scope>
</reference>
<keyword evidence="3" id="KW-1185">Reference proteome</keyword>
<dbReference type="PANTHER" id="PTHR10910:SF17">
    <property type="entry name" value="DOUBLE-STRANDED RNA-SPECIFIC EDITASE B2"/>
    <property type="match status" value="1"/>
</dbReference>
<dbReference type="GO" id="GO:0006382">
    <property type="term" value="P:adenosine to inosine editing"/>
    <property type="evidence" value="ECO:0007669"/>
    <property type="project" value="TreeGrafter"/>
</dbReference>
<dbReference type="GO" id="GO:0005737">
    <property type="term" value="C:cytoplasm"/>
    <property type="evidence" value="ECO:0007669"/>
    <property type="project" value="TreeGrafter"/>
</dbReference>
<dbReference type="GO" id="GO:0005730">
    <property type="term" value="C:nucleolus"/>
    <property type="evidence" value="ECO:0007669"/>
    <property type="project" value="TreeGrafter"/>
</dbReference>
<dbReference type="AlphaFoldDB" id="A0A3Q2TKM3"/>
<feature type="domain" description="A to I editase" evidence="1">
    <location>
        <begin position="26"/>
        <end position="125"/>
    </location>
</feature>
<sequence>EAAAWFLVAQLPSSSATHLVLSAEYQQQGKATCVSVNWTLGDPQLEVINTATGRRRDSGTPSRLCKHALFTRWSRLRTPSPTALMYSEAKVAARPYQTAKQQWFKSLQEMGLGTWVKKPPEQDQFLLSV</sequence>
<dbReference type="Proteomes" id="UP000265000">
    <property type="component" value="Unplaced"/>
</dbReference>
<organism evidence="2 3">
    <name type="scientific">Fundulus heteroclitus</name>
    <name type="common">Killifish</name>
    <name type="synonym">Mummichog</name>
    <dbReference type="NCBI Taxonomy" id="8078"/>
    <lineage>
        <taxon>Eukaryota</taxon>
        <taxon>Metazoa</taxon>
        <taxon>Chordata</taxon>
        <taxon>Craniata</taxon>
        <taxon>Vertebrata</taxon>
        <taxon>Euteleostomi</taxon>
        <taxon>Actinopterygii</taxon>
        <taxon>Neopterygii</taxon>
        <taxon>Teleostei</taxon>
        <taxon>Neoteleostei</taxon>
        <taxon>Acanthomorphata</taxon>
        <taxon>Ovalentaria</taxon>
        <taxon>Atherinomorphae</taxon>
        <taxon>Cyprinodontiformes</taxon>
        <taxon>Fundulidae</taxon>
        <taxon>Fundulus</taxon>
    </lineage>
</organism>
<dbReference type="Pfam" id="PF02137">
    <property type="entry name" value="A_deamin"/>
    <property type="match status" value="1"/>
</dbReference>
<dbReference type="Ensembl" id="ENSFHET00000025362.1">
    <property type="protein sequence ID" value="ENSFHEP00000016865.1"/>
    <property type="gene ID" value="ENSFHEG00000018564.1"/>
</dbReference>
<dbReference type="InterPro" id="IPR002466">
    <property type="entry name" value="A_deamin"/>
</dbReference>
<dbReference type="PANTHER" id="PTHR10910">
    <property type="entry name" value="EUKARYOTE SPECIFIC DSRNA BINDING PROTEIN"/>
    <property type="match status" value="1"/>
</dbReference>
<accession>A0A3Q2TKM3</accession>
<dbReference type="PROSITE" id="PS50141">
    <property type="entry name" value="A_DEAMIN_EDITASE"/>
    <property type="match status" value="1"/>
</dbReference>
<reference evidence="2" key="2">
    <citation type="submission" date="2025-09" db="UniProtKB">
        <authorList>
            <consortium name="Ensembl"/>
        </authorList>
    </citation>
    <scope>IDENTIFICATION</scope>
</reference>